<protein>
    <recommendedName>
        <fullName evidence="1">Reverse transcriptase zinc-binding domain-containing protein</fullName>
    </recommendedName>
</protein>
<comment type="caution">
    <text evidence="2">The sequence shown here is derived from an EMBL/GenBank/DDBJ whole genome shotgun (WGS) entry which is preliminary data.</text>
</comment>
<name>A0A9Q0CDB9_9POAL</name>
<dbReference type="Pfam" id="PF13966">
    <property type="entry name" value="zf-RVT"/>
    <property type="match status" value="1"/>
</dbReference>
<reference evidence="2" key="1">
    <citation type="journal article" date="2022" name="Cell">
        <title>Repeat-based holocentromeres influence genome architecture and karyotype evolution.</title>
        <authorList>
            <person name="Hofstatter P.G."/>
            <person name="Thangavel G."/>
            <person name="Lux T."/>
            <person name="Neumann P."/>
            <person name="Vondrak T."/>
            <person name="Novak P."/>
            <person name="Zhang M."/>
            <person name="Costa L."/>
            <person name="Castellani M."/>
            <person name="Scott A."/>
            <person name="Toegelov H."/>
            <person name="Fuchs J."/>
            <person name="Mata-Sucre Y."/>
            <person name="Dias Y."/>
            <person name="Vanzela A.L.L."/>
            <person name="Huettel B."/>
            <person name="Almeida C.C.S."/>
            <person name="Simkova H."/>
            <person name="Souza G."/>
            <person name="Pedrosa-Harand A."/>
            <person name="Macas J."/>
            <person name="Mayer K.F.X."/>
            <person name="Houben A."/>
            <person name="Marques A."/>
        </authorList>
    </citation>
    <scope>NUCLEOTIDE SEQUENCE</scope>
    <source>
        <strain evidence="2">RhyBre1mFocal</strain>
    </source>
</reference>
<gene>
    <name evidence="2" type="ORF">LUZ63_015986</name>
</gene>
<evidence type="ECO:0000259" key="1">
    <source>
        <dbReference type="Pfam" id="PF13966"/>
    </source>
</evidence>
<evidence type="ECO:0000313" key="2">
    <source>
        <dbReference type="EMBL" id="KAJ1691831.1"/>
    </source>
</evidence>
<sequence>MISEDQKIWVQVCKGKYYNNLGFWRSVNVAGAIPLWRQTVKRRDFFRQNVKWQLGDGQKVPVLSQPWYTNWQVAQQASRKDRQITIAQIFDADNNEWRSEEVARLLGEEAVTGVVQNVQKPGAVPGLKDKLIWDYNISGTYTVKDGYHCAVARSGGQGNEVTWKYIWHWKNIQPKVKVFIWRLLANGLPLAQNMHQRIQSISPMCPRCNQENEYPTHCFFFCQGSRLVWFGGDLGIRTDSLPLDMKEAVQHIIQGKDEEFIKTFCYTMWEIWLARNDWVFRQKTFNPTGVCRKVRAWCAQALNVEHDSVRNQSVQEMIPYEVASDGWQMIVDGSWDTSKKAGTAFLVYKDGMLHTMGLERHDADDSFLAEALALEAGINWIQAWMTDHSICNVQIFTDL</sequence>
<accession>A0A9Q0CDB9</accession>
<evidence type="ECO:0000313" key="3">
    <source>
        <dbReference type="Proteomes" id="UP001151287"/>
    </source>
</evidence>
<keyword evidence="3" id="KW-1185">Reference proteome</keyword>
<organism evidence="2 3">
    <name type="scientific">Rhynchospora breviuscula</name>
    <dbReference type="NCBI Taxonomy" id="2022672"/>
    <lineage>
        <taxon>Eukaryota</taxon>
        <taxon>Viridiplantae</taxon>
        <taxon>Streptophyta</taxon>
        <taxon>Embryophyta</taxon>
        <taxon>Tracheophyta</taxon>
        <taxon>Spermatophyta</taxon>
        <taxon>Magnoliopsida</taxon>
        <taxon>Liliopsida</taxon>
        <taxon>Poales</taxon>
        <taxon>Cyperaceae</taxon>
        <taxon>Cyperoideae</taxon>
        <taxon>Rhynchosporeae</taxon>
        <taxon>Rhynchospora</taxon>
    </lineage>
</organism>
<feature type="domain" description="Reverse transcriptase zinc-binding" evidence="1">
    <location>
        <begin position="141"/>
        <end position="229"/>
    </location>
</feature>
<dbReference type="Proteomes" id="UP001151287">
    <property type="component" value="Unassembled WGS sequence"/>
</dbReference>
<dbReference type="InterPro" id="IPR026960">
    <property type="entry name" value="RVT-Znf"/>
</dbReference>
<proteinExistence type="predicted"/>
<dbReference type="OrthoDB" id="685750at2759"/>
<dbReference type="AlphaFoldDB" id="A0A9Q0CDB9"/>
<dbReference type="EMBL" id="JAMQYH010000004">
    <property type="protein sequence ID" value="KAJ1691831.1"/>
    <property type="molecule type" value="Genomic_DNA"/>
</dbReference>